<evidence type="ECO:0000256" key="2">
    <source>
        <dbReference type="ARBA" id="ARBA00004141"/>
    </source>
</evidence>
<evidence type="ECO:0000256" key="9">
    <source>
        <dbReference type="ARBA" id="ARBA00023049"/>
    </source>
</evidence>
<dbReference type="PANTHER" id="PTHR42837">
    <property type="entry name" value="REGULATOR OF SIGMA-E PROTEASE RSEP"/>
    <property type="match status" value="1"/>
</dbReference>
<dbReference type="InterPro" id="IPR004387">
    <property type="entry name" value="Pept_M50_Zn"/>
</dbReference>
<gene>
    <name evidence="13" type="primary">rseP</name>
    <name evidence="13" type="ORF">ABLV49_11570</name>
</gene>
<evidence type="ECO:0000256" key="3">
    <source>
        <dbReference type="ARBA" id="ARBA00007931"/>
    </source>
</evidence>
<dbReference type="GO" id="GO:0004222">
    <property type="term" value="F:metalloendopeptidase activity"/>
    <property type="evidence" value="ECO:0007669"/>
    <property type="project" value="InterPro"/>
</dbReference>
<protein>
    <recommendedName>
        <fullName evidence="11">Zinc metalloprotease</fullName>
        <ecNumber evidence="11">3.4.24.-</ecNumber>
    </recommendedName>
</protein>
<dbReference type="RefSeq" id="WP_349276560.1">
    <property type="nucleotide sequence ID" value="NZ_CBCSCU010000027.1"/>
</dbReference>
<evidence type="ECO:0000256" key="10">
    <source>
        <dbReference type="ARBA" id="ARBA00023136"/>
    </source>
</evidence>
<comment type="cofactor">
    <cofactor evidence="1 11">
        <name>Zn(2+)</name>
        <dbReference type="ChEBI" id="CHEBI:29105"/>
    </cofactor>
</comment>
<dbReference type="CDD" id="cd06163">
    <property type="entry name" value="S2P-M50_PDZ_RseP-like"/>
    <property type="match status" value="1"/>
</dbReference>
<evidence type="ECO:0000256" key="7">
    <source>
        <dbReference type="ARBA" id="ARBA00022833"/>
    </source>
</evidence>
<dbReference type="GO" id="GO:0016020">
    <property type="term" value="C:membrane"/>
    <property type="evidence" value="ECO:0007669"/>
    <property type="project" value="UniProtKB-SubCell"/>
</dbReference>
<dbReference type="GO" id="GO:0046872">
    <property type="term" value="F:metal ion binding"/>
    <property type="evidence" value="ECO:0007669"/>
    <property type="project" value="UniProtKB-KW"/>
</dbReference>
<dbReference type="InterPro" id="IPR008915">
    <property type="entry name" value="Peptidase_M50"/>
</dbReference>
<name>A0AAU7LLT6_9BURK</name>
<evidence type="ECO:0000256" key="5">
    <source>
        <dbReference type="ARBA" id="ARBA00022692"/>
    </source>
</evidence>
<evidence type="ECO:0000259" key="12">
    <source>
        <dbReference type="Pfam" id="PF02163"/>
    </source>
</evidence>
<evidence type="ECO:0000256" key="1">
    <source>
        <dbReference type="ARBA" id="ARBA00001947"/>
    </source>
</evidence>
<evidence type="ECO:0000256" key="6">
    <source>
        <dbReference type="ARBA" id="ARBA00022801"/>
    </source>
</evidence>
<keyword evidence="8 11" id="KW-1133">Transmembrane helix</keyword>
<keyword evidence="7 11" id="KW-0862">Zinc</keyword>
<accession>A0AAU7LLT6</accession>
<sequence>MLTLISFLVTLGILIAVHEYGHYRVAVACGIKVLKFSIGFGKPIYTWRLKNKDTEFAIGMLPLGGYVKMLDEREAPVDPAERHLAFNTQPLASRAAVVAAGPLANLLLAVLLYSVVNWSGLQEPKAVLASPVAGSLAERAGLNGHEIVLQAAFEGEELETVRSFEDLRWRMTQGALDGRDLQLVLGNDVSPSTRIVVLPLSKIDTAEADAQLFRKIGILGPWTQPVIGEIMAGSAAQKAGLQAGDVVQRIGDRAIVDGQQLRETIRTSARSSAGNDGAVMPQAWQVLRAGQPVALSVTPQITQEGGVSVARIGAYVGAPPEFVTVRYGPLEGLWGGAVRTWEVSVLTLKMMGKMVIGEASLKNLSGPLTIADYAGKSVAMGWTSYLVFLALVSVSLGVLNLLPLPVLDGGHLMYYLWEWVTGRGVSDAWMDRLQRGGVAILLGMMCIALFNDLTRLVG</sequence>
<evidence type="ECO:0000313" key="13">
    <source>
        <dbReference type="EMBL" id="XBP68566.1"/>
    </source>
</evidence>
<reference evidence="13" key="1">
    <citation type="submission" date="2024-05" db="EMBL/GenBank/DDBJ databases">
        <authorList>
            <person name="Bunk B."/>
            <person name="Swiderski J."/>
            <person name="Sproer C."/>
            <person name="Thiel V."/>
        </authorList>
    </citation>
    <scope>NUCLEOTIDE SEQUENCE</scope>
    <source>
        <strain evidence="13">DSM 17735</strain>
    </source>
</reference>
<dbReference type="NCBIfam" id="TIGR00054">
    <property type="entry name" value="RIP metalloprotease RseP"/>
    <property type="match status" value="1"/>
</dbReference>
<dbReference type="EMBL" id="CP157675">
    <property type="protein sequence ID" value="XBP68566.1"/>
    <property type="molecule type" value="Genomic_DNA"/>
</dbReference>
<dbReference type="EC" id="3.4.24.-" evidence="11"/>
<comment type="similarity">
    <text evidence="3 11">Belongs to the peptidase M50B family.</text>
</comment>
<keyword evidence="6 11" id="KW-0378">Hydrolase</keyword>
<organism evidence="13">
    <name type="scientific">Polaromonas hydrogenivorans</name>
    <dbReference type="NCBI Taxonomy" id="335476"/>
    <lineage>
        <taxon>Bacteria</taxon>
        <taxon>Pseudomonadati</taxon>
        <taxon>Pseudomonadota</taxon>
        <taxon>Betaproteobacteria</taxon>
        <taxon>Burkholderiales</taxon>
        <taxon>Comamonadaceae</taxon>
        <taxon>Polaromonas</taxon>
    </lineage>
</organism>
<feature type="transmembrane region" description="Helical" evidence="11">
    <location>
        <begin position="95"/>
        <end position="116"/>
    </location>
</feature>
<dbReference type="Gene3D" id="2.30.42.10">
    <property type="match status" value="2"/>
</dbReference>
<dbReference type="Pfam" id="PF02163">
    <property type="entry name" value="Peptidase_M50"/>
    <property type="match status" value="1"/>
</dbReference>
<keyword evidence="9 11" id="KW-0482">Metalloprotease</keyword>
<dbReference type="GO" id="GO:0006508">
    <property type="term" value="P:proteolysis"/>
    <property type="evidence" value="ECO:0007669"/>
    <property type="project" value="UniProtKB-KW"/>
</dbReference>
<evidence type="ECO:0000256" key="8">
    <source>
        <dbReference type="ARBA" id="ARBA00022989"/>
    </source>
</evidence>
<keyword evidence="5 11" id="KW-0812">Transmembrane</keyword>
<evidence type="ECO:0000256" key="4">
    <source>
        <dbReference type="ARBA" id="ARBA00022670"/>
    </source>
</evidence>
<keyword evidence="4" id="KW-0645">Protease</keyword>
<dbReference type="CDD" id="cd23081">
    <property type="entry name" value="cpPDZ_EcRseP-like"/>
    <property type="match status" value="1"/>
</dbReference>
<proteinExistence type="inferred from homology"/>
<dbReference type="AlphaFoldDB" id="A0AAU7LLT6"/>
<evidence type="ECO:0000256" key="11">
    <source>
        <dbReference type="RuleBase" id="RU362031"/>
    </source>
</evidence>
<dbReference type="InterPro" id="IPR036034">
    <property type="entry name" value="PDZ_sf"/>
</dbReference>
<comment type="subcellular location">
    <subcellularLocation>
        <location evidence="2">Membrane</location>
        <topology evidence="2">Multi-pass membrane protein</topology>
    </subcellularLocation>
</comment>
<feature type="transmembrane region" description="Helical" evidence="11">
    <location>
        <begin position="385"/>
        <end position="407"/>
    </location>
</feature>
<keyword evidence="11" id="KW-0479">Metal-binding</keyword>
<dbReference type="SUPFAM" id="SSF50156">
    <property type="entry name" value="PDZ domain-like"/>
    <property type="match status" value="1"/>
</dbReference>
<feature type="domain" description="Peptidase M50" evidence="12">
    <location>
        <begin position="7"/>
        <end position="443"/>
    </location>
</feature>
<feature type="transmembrane region" description="Helical" evidence="11">
    <location>
        <begin position="436"/>
        <end position="454"/>
    </location>
</feature>
<dbReference type="PANTHER" id="PTHR42837:SF2">
    <property type="entry name" value="MEMBRANE METALLOPROTEASE ARASP2, CHLOROPLASTIC-RELATED"/>
    <property type="match status" value="1"/>
</dbReference>
<keyword evidence="10 11" id="KW-0472">Membrane</keyword>